<accession>A0A7X6RI11</accession>
<keyword evidence="1 3" id="KW-0378">Hydrolase</keyword>
<dbReference type="InterPro" id="IPR050300">
    <property type="entry name" value="GDXG_lipolytic_enzyme"/>
</dbReference>
<dbReference type="PANTHER" id="PTHR48081:SF8">
    <property type="entry name" value="ALPHA_BETA HYDROLASE FOLD-3 DOMAIN-CONTAINING PROTEIN-RELATED"/>
    <property type="match status" value="1"/>
</dbReference>
<dbReference type="SUPFAM" id="SSF53474">
    <property type="entry name" value="alpha/beta-Hydrolases"/>
    <property type="match status" value="1"/>
</dbReference>
<name>A0A7X6RI11_9NOCA</name>
<comment type="caution">
    <text evidence="3">The sequence shown here is derived from an EMBL/GenBank/DDBJ whole genome shotgun (WGS) entry which is preliminary data.</text>
</comment>
<feature type="domain" description="Alpha/beta hydrolase fold-3" evidence="2">
    <location>
        <begin position="85"/>
        <end position="280"/>
    </location>
</feature>
<dbReference type="Gene3D" id="3.40.50.1820">
    <property type="entry name" value="alpha/beta hydrolase"/>
    <property type="match status" value="1"/>
</dbReference>
<dbReference type="EMBL" id="JAAXPE010000011">
    <property type="protein sequence ID" value="NKY86676.1"/>
    <property type="molecule type" value="Genomic_DNA"/>
</dbReference>
<evidence type="ECO:0000313" key="3">
    <source>
        <dbReference type="EMBL" id="NKY86676.1"/>
    </source>
</evidence>
<dbReference type="InterPro" id="IPR013094">
    <property type="entry name" value="AB_hydrolase_3"/>
</dbReference>
<dbReference type="PANTHER" id="PTHR48081">
    <property type="entry name" value="AB HYDROLASE SUPERFAMILY PROTEIN C4A8.06C"/>
    <property type="match status" value="1"/>
</dbReference>
<dbReference type="Pfam" id="PF07859">
    <property type="entry name" value="Abhydrolase_3"/>
    <property type="match status" value="1"/>
</dbReference>
<gene>
    <name evidence="3" type="ORF">HGA07_13665</name>
</gene>
<dbReference type="Proteomes" id="UP000523447">
    <property type="component" value="Unassembled WGS sequence"/>
</dbReference>
<keyword evidence="4" id="KW-1185">Reference proteome</keyword>
<dbReference type="RefSeq" id="WP_040719656.1">
    <property type="nucleotide sequence ID" value="NZ_CAWPHS010000003.1"/>
</dbReference>
<protein>
    <submittedName>
        <fullName evidence="3">Alpha/beta hydrolase</fullName>
    </submittedName>
</protein>
<dbReference type="GO" id="GO:0016787">
    <property type="term" value="F:hydrolase activity"/>
    <property type="evidence" value="ECO:0007669"/>
    <property type="project" value="UniProtKB-KW"/>
</dbReference>
<evidence type="ECO:0000313" key="4">
    <source>
        <dbReference type="Proteomes" id="UP000523447"/>
    </source>
</evidence>
<dbReference type="InterPro" id="IPR029058">
    <property type="entry name" value="AB_hydrolase_fold"/>
</dbReference>
<sequence length="305" mass="32085">MKIGLKALIDDKLAAHAEQSRAFEAAAGPAAGPRTVDELRQVRARDAAATRPGGRAVCHVAEVGGRRVPVRITVPRDGRIRGACLDIHAGGFYLGSAASNDGRNADLADAAGVAVVSVDYRLAPEDPWPAAPDDCETAALWLLAQAESRFGTPTFVINGASAGATLATTTLLRLRDRGPAFRCAGAVLQFGAYDLSGRSPGGRLYADEYFIQAYAGHVADRTHPDISPLYADLRDLPPTLLMVGARDVLLEDNLAMAARLSAAGNDVDIRVYPESGHAFTFRPTTMAATAAGNIAAWVTDRLPDA</sequence>
<proteinExistence type="predicted"/>
<organism evidence="3 4">
    <name type="scientific">Nocardia veterana</name>
    <dbReference type="NCBI Taxonomy" id="132249"/>
    <lineage>
        <taxon>Bacteria</taxon>
        <taxon>Bacillati</taxon>
        <taxon>Actinomycetota</taxon>
        <taxon>Actinomycetes</taxon>
        <taxon>Mycobacteriales</taxon>
        <taxon>Nocardiaceae</taxon>
        <taxon>Nocardia</taxon>
    </lineage>
</organism>
<dbReference type="AlphaFoldDB" id="A0A7X6RI11"/>
<evidence type="ECO:0000256" key="1">
    <source>
        <dbReference type="ARBA" id="ARBA00022801"/>
    </source>
</evidence>
<evidence type="ECO:0000259" key="2">
    <source>
        <dbReference type="Pfam" id="PF07859"/>
    </source>
</evidence>
<reference evidence="3 4" key="1">
    <citation type="submission" date="2020-04" db="EMBL/GenBank/DDBJ databases">
        <title>MicrobeNet Type strains.</title>
        <authorList>
            <person name="Nicholson A.C."/>
        </authorList>
    </citation>
    <scope>NUCLEOTIDE SEQUENCE [LARGE SCALE GENOMIC DNA]</scope>
    <source>
        <strain evidence="3 4">DSM 44445</strain>
    </source>
</reference>